<evidence type="ECO:0000313" key="4">
    <source>
        <dbReference type="EMBL" id="KAF5356305.1"/>
    </source>
</evidence>
<evidence type="ECO:0000256" key="1">
    <source>
        <dbReference type="ARBA" id="ARBA00023054"/>
    </source>
</evidence>
<dbReference type="PANTHER" id="PTHR32083">
    <property type="entry name" value="CILIA AND FLAGELLA-ASSOCIATED PROTEIN 58-RELATED"/>
    <property type="match status" value="1"/>
</dbReference>
<dbReference type="Proteomes" id="UP000559027">
    <property type="component" value="Unassembled WGS sequence"/>
</dbReference>
<name>A0A8H5G0Y4_9AGAR</name>
<comment type="caution">
    <text evidence="4">The sequence shown here is derived from an EMBL/GenBank/DDBJ whole genome shotgun (WGS) entry which is preliminary data.</text>
</comment>
<feature type="region of interest" description="Disordered" evidence="3">
    <location>
        <begin position="301"/>
        <end position="555"/>
    </location>
</feature>
<accession>A0A8H5G0Y4</accession>
<dbReference type="GO" id="GO:0005856">
    <property type="term" value="C:cytoskeleton"/>
    <property type="evidence" value="ECO:0007669"/>
    <property type="project" value="TreeGrafter"/>
</dbReference>
<evidence type="ECO:0000313" key="5">
    <source>
        <dbReference type="Proteomes" id="UP000559027"/>
    </source>
</evidence>
<feature type="compositionally biased region" description="Polar residues" evidence="3">
    <location>
        <begin position="321"/>
        <end position="332"/>
    </location>
</feature>
<keyword evidence="1 2" id="KW-0175">Coiled coil</keyword>
<reference evidence="4 5" key="1">
    <citation type="journal article" date="2020" name="ISME J.">
        <title>Uncovering the hidden diversity of litter-decomposition mechanisms in mushroom-forming fungi.</title>
        <authorList>
            <person name="Floudas D."/>
            <person name="Bentzer J."/>
            <person name="Ahren D."/>
            <person name="Johansson T."/>
            <person name="Persson P."/>
            <person name="Tunlid A."/>
        </authorList>
    </citation>
    <scope>NUCLEOTIDE SEQUENCE [LARGE SCALE GENOMIC DNA]</scope>
    <source>
        <strain evidence="4 5">CBS 146.42</strain>
    </source>
</reference>
<dbReference type="PANTHER" id="PTHR32083:SF48">
    <property type="entry name" value="TRANS-GOLGI NETWORK-LOCALIZED SYP41-INTERACTING PROTEIN 1"/>
    <property type="match status" value="1"/>
</dbReference>
<feature type="region of interest" description="Disordered" evidence="3">
    <location>
        <begin position="977"/>
        <end position="1018"/>
    </location>
</feature>
<feature type="compositionally biased region" description="Polar residues" evidence="3">
    <location>
        <begin position="695"/>
        <end position="720"/>
    </location>
</feature>
<feature type="region of interest" description="Disordered" evidence="3">
    <location>
        <begin position="568"/>
        <end position="657"/>
    </location>
</feature>
<feature type="compositionally biased region" description="Acidic residues" evidence="3">
    <location>
        <begin position="440"/>
        <end position="455"/>
    </location>
</feature>
<feature type="compositionally biased region" description="Acidic residues" evidence="3">
    <location>
        <begin position="420"/>
        <end position="432"/>
    </location>
</feature>
<feature type="region of interest" description="Disordered" evidence="3">
    <location>
        <begin position="1794"/>
        <end position="1938"/>
    </location>
</feature>
<feature type="coiled-coil region" evidence="2">
    <location>
        <begin position="1463"/>
        <end position="1560"/>
    </location>
</feature>
<feature type="compositionally biased region" description="Acidic residues" evidence="3">
    <location>
        <begin position="888"/>
        <end position="897"/>
    </location>
</feature>
<feature type="compositionally biased region" description="Polar residues" evidence="3">
    <location>
        <begin position="1820"/>
        <end position="1859"/>
    </location>
</feature>
<organism evidence="4 5">
    <name type="scientific">Leucocoprinus leucothites</name>
    <dbReference type="NCBI Taxonomy" id="201217"/>
    <lineage>
        <taxon>Eukaryota</taxon>
        <taxon>Fungi</taxon>
        <taxon>Dikarya</taxon>
        <taxon>Basidiomycota</taxon>
        <taxon>Agaricomycotina</taxon>
        <taxon>Agaricomycetes</taxon>
        <taxon>Agaricomycetidae</taxon>
        <taxon>Agaricales</taxon>
        <taxon>Agaricineae</taxon>
        <taxon>Agaricaceae</taxon>
        <taxon>Leucocoprinus</taxon>
    </lineage>
</organism>
<feature type="compositionally biased region" description="Polar residues" evidence="3">
    <location>
        <begin position="457"/>
        <end position="471"/>
    </location>
</feature>
<feature type="compositionally biased region" description="Low complexity" evidence="3">
    <location>
        <begin position="1806"/>
        <end position="1819"/>
    </location>
</feature>
<feature type="region of interest" description="Disordered" evidence="3">
    <location>
        <begin position="178"/>
        <end position="204"/>
    </location>
</feature>
<sequence length="1938" mass="212183">MARPREAPPRLHIPPSLNAQQPIGGPGMFSPALPTALQQGFHPPFPVHNAMQTPMQPFFNVNVNPPPPQAHNRPTHHPNSASMAHLAVAGIHPPNGFPMTPVSGAPGGGHFSRPSLMLGPGQLPPFPHRRRQPSIGGPPKAVLGGPARKLSPIPPGASISPAPPTKLKKVVVNLPKETIEGEDGSPPTRQPWARSPIPLRPGEGERNVDSVELITREVYPPDAWRRMMPEVVDVFLPGKAAWDEMKQQAMEEKLERLGVERGSGSNVPHIFAPHARAASVSSPADPNILLYKLNQLQRSREGSTLNSLNASPQPPFGLSPSPGNRSTPSSTFAPPRHGHTMSLAPGYLRSPYEEASSNPFGHDALLGHDQPQPGSPYLLENAPPVQIRTNFFTNAPPPPLSAVQPPENRPDFIRGFGLDIPEEEEPEEEEVQQDDRQNESDGDVTQDMDIDEDGEQANRSLSHQTSPFQSKSHSRHVSKFSTHLSLGSFGGSDLAPSILHKGGQDSLDVQEEIEKEASHVATDDVGEWTATDSSDYEESIGEWSNPSDEERARRERIERRLRRRAAKLNLDKPRRIPNFPRPPDITAGLPSLTREGDMVSNPSEENLMLGHQPPYIGVDPAYLSPGRSSQVLPHSRSGSAPYSVHDPAQAHSRTPSEENFVYPAAEETYHEKQISLSKRDLNPFAKPFVFGGPLASSSPIRTPNDSVSHSRAISFSSKPLNVSAPEFKPGSGGFTFRPPPGVPQMPIPVTASPFPKSLPPPPRDKEENSPFYTQGREKRQRRGSTASMEEGDSMASFKFPRDVDSPRGAAMKRSTSYSGAHSSVNNHGSINRDLNPSAEPFTFAGFSAVARLPHIDPVPAKELASPEELTLQGEMSSKAKGVLDVDVDAEGDDEGDGQEFSAPSSAKKRAPIPLDFKHPVGSNNTVPAGLFKALANEDRTRRTVRSRLSSREIFEPFRKPSMDDNDVPAISHARAQRHTFGSRDHKAGGSISDDDVFGTNNHHHSRRRSSLPDNLADLSSVSQDSVPAMDLTSKMELHRIEHVIGEILEVKFAELRKEIAQNAARNGSTLNPNTEAQIADVISLFRTQLQESAARSLEDAQMDARGEMDFQLIRDVVEEGQKELLSIVRHELSGITAGYGGGGIKSMQDIQGMMEGIGSRVIGAIRESISDLGARQEAIAHAAPARERDALVDKLATALSPMLSSIRNEPLDYEFLTNQLAQAVKPHITQLIDLASDKRETAGLIVENLLPLLPSMREPVVDTDAITLQLITEVRKAIAPIDAFEIKEQVADLVVERLDSRLAVRDKAFSVETIVGKVNESVEKILAPSQVVPGKLESLVEAQNEFKATQEELGVGVKKAVEVVEGLPARFDAGLEGVASGQKEVLSKLEVMLNKPREKDEDVLEVKTLVEALNASQKEVTEQNGEALALSKDVLSKVQAIPDAVTTATAALQAALTDVIKSRDSTTKELEDLRKANADYQVQLAKARSAHGQVRVEKDVMSEKLAEVETERERLRVQVKDHEKTSAAKAAETSTLEARNAELEEALSKALSRLQAADVASQSSTDRIAELEKFNVELVNSRNDFESKVTTLEMQVQLEAREKDSTTRALEVLQKQYDELQSQQTHWNELRQAAEKIDLLTNLIGQADNEELQELRRYREQSRLLEADHNNLQKRFKELENHYKATEKNLASTRQALTHHQQKVTEVEHRAREAEGQLEAVQTKLDQAEQTHAQLDADYSLVRLQLEEREAEERAAKDREARMRETINALESKVRTIQAELEKRAAAAKTISPIPNNITATPPASTTPNYRNNNTTTTNGFSHTPSRPDSRASTVHTNRSATPTRRASTYTVPSVTGTTPPQPSVWDSMHAPRGSVKHPSLSSVHAPIGRYPSSVGLGRGGARNVPSYRSNLNPVRQPSPAMSVASNAPTLGEDGWWE</sequence>
<keyword evidence="5" id="KW-1185">Reference proteome</keyword>
<feature type="compositionally biased region" description="Polar residues" evidence="3">
    <location>
        <begin position="1907"/>
        <end position="1916"/>
    </location>
</feature>
<dbReference type="OrthoDB" id="3357224at2759"/>
<proteinExistence type="predicted"/>
<evidence type="ECO:0000256" key="2">
    <source>
        <dbReference type="SAM" id="Coils"/>
    </source>
</evidence>
<feature type="compositionally biased region" description="Pro residues" evidence="3">
    <location>
        <begin position="737"/>
        <end position="746"/>
    </location>
</feature>
<feature type="region of interest" description="Disordered" evidence="3">
    <location>
        <begin position="692"/>
        <end position="838"/>
    </location>
</feature>
<feature type="region of interest" description="Disordered" evidence="3">
    <location>
        <begin position="1"/>
        <end position="33"/>
    </location>
</feature>
<evidence type="ECO:0000256" key="3">
    <source>
        <dbReference type="SAM" id="MobiDB-lite"/>
    </source>
</evidence>
<dbReference type="Gene3D" id="1.20.5.340">
    <property type="match status" value="1"/>
</dbReference>
<dbReference type="EMBL" id="JAACJO010000007">
    <property type="protein sequence ID" value="KAF5356305.1"/>
    <property type="molecule type" value="Genomic_DNA"/>
</dbReference>
<feature type="region of interest" description="Disordered" evidence="3">
    <location>
        <begin position="888"/>
        <end position="912"/>
    </location>
</feature>
<feature type="compositionally biased region" description="Polar residues" evidence="3">
    <location>
        <begin position="301"/>
        <end position="311"/>
    </location>
</feature>
<feature type="coiled-coil region" evidence="2">
    <location>
        <begin position="1603"/>
        <end position="1780"/>
    </location>
</feature>
<feature type="compositionally biased region" description="Polar residues" evidence="3">
    <location>
        <begin position="626"/>
        <end position="640"/>
    </location>
</feature>
<feature type="compositionally biased region" description="Polar residues" evidence="3">
    <location>
        <begin position="813"/>
        <end position="834"/>
    </location>
</feature>
<feature type="compositionally biased region" description="Polar residues" evidence="3">
    <location>
        <begin position="1794"/>
        <end position="1804"/>
    </location>
</feature>
<protein>
    <submittedName>
        <fullName evidence="4">Uncharacterized protein</fullName>
    </submittedName>
</protein>
<gene>
    <name evidence="4" type="ORF">D9756_004271</name>
</gene>